<dbReference type="AlphaFoldDB" id="A0A498JY92"/>
<protein>
    <submittedName>
        <fullName evidence="1">Uncharacterized protein</fullName>
    </submittedName>
</protein>
<accession>A0A498JY92</accession>
<evidence type="ECO:0000313" key="1">
    <source>
        <dbReference type="EMBL" id="RXH98754.1"/>
    </source>
</evidence>
<dbReference type="EMBL" id="RDQH01000331">
    <property type="protein sequence ID" value="RXH98754.1"/>
    <property type="molecule type" value="Genomic_DNA"/>
</dbReference>
<reference evidence="1 2" key="1">
    <citation type="submission" date="2018-10" db="EMBL/GenBank/DDBJ databases">
        <title>A high-quality apple genome assembly.</title>
        <authorList>
            <person name="Hu J."/>
        </authorList>
    </citation>
    <scope>NUCLEOTIDE SEQUENCE [LARGE SCALE GENOMIC DNA]</scope>
    <source>
        <strain evidence="2">cv. HFTH1</strain>
        <tissue evidence="1">Young leaf</tissue>
    </source>
</reference>
<sequence>MQSEVKGRQAERSELSWVFRIHSTNFILNLKNKYTSKIDTSRPGADHFPSPLIINSRATSQWVTHYGSALAPFSLNFEVPTEPKASEIPKCLMLGKDENIHLRITSLGDVGCYNPPPLKGPTFYFLKVVNECHIPAQAQPFLRLDSVIARYCPLWAPTTPSRFCFWELTRELSSGSPILGLLSRQLA</sequence>
<organism evidence="1 2">
    <name type="scientific">Malus domestica</name>
    <name type="common">Apple</name>
    <name type="synonym">Pyrus malus</name>
    <dbReference type="NCBI Taxonomy" id="3750"/>
    <lineage>
        <taxon>Eukaryota</taxon>
        <taxon>Viridiplantae</taxon>
        <taxon>Streptophyta</taxon>
        <taxon>Embryophyta</taxon>
        <taxon>Tracheophyta</taxon>
        <taxon>Spermatophyta</taxon>
        <taxon>Magnoliopsida</taxon>
        <taxon>eudicotyledons</taxon>
        <taxon>Gunneridae</taxon>
        <taxon>Pentapetalae</taxon>
        <taxon>rosids</taxon>
        <taxon>fabids</taxon>
        <taxon>Rosales</taxon>
        <taxon>Rosaceae</taxon>
        <taxon>Amygdaloideae</taxon>
        <taxon>Maleae</taxon>
        <taxon>Malus</taxon>
    </lineage>
</organism>
<keyword evidence="2" id="KW-1185">Reference proteome</keyword>
<dbReference type="Proteomes" id="UP000290289">
    <property type="component" value="Chromosome 5"/>
</dbReference>
<gene>
    <name evidence="1" type="ORF">DVH24_011079</name>
</gene>
<evidence type="ECO:0000313" key="2">
    <source>
        <dbReference type="Proteomes" id="UP000290289"/>
    </source>
</evidence>
<comment type="caution">
    <text evidence="1">The sequence shown here is derived from an EMBL/GenBank/DDBJ whole genome shotgun (WGS) entry which is preliminary data.</text>
</comment>
<name>A0A498JY92_MALDO</name>
<proteinExistence type="predicted"/>